<gene>
    <name evidence="10" type="ORF">MSAN_01603700</name>
</gene>
<feature type="binding site" evidence="8">
    <location>
        <position position="520"/>
    </location>
    <ligand>
        <name>Ca(2+)</name>
        <dbReference type="ChEBI" id="CHEBI:29108"/>
    </ligand>
</feature>
<dbReference type="CDD" id="cd11377">
    <property type="entry name" value="Pro-peptidase_S53"/>
    <property type="match status" value="1"/>
</dbReference>
<evidence type="ECO:0000256" key="5">
    <source>
        <dbReference type="ARBA" id="ARBA00022825"/>
    </source>
</evidence>
<feature type="active site" description="Charge relay system" evidence="8">
    <location>
        <position position="477"/>
    </location>
</feature>
<evidence type="ECO:0000256" key="4">
    <source>
        <dbReference type="ARBA" id="ARBA00022801"/>
    </source>
</evidence>
<dbReference type="EMBL" id="JACAZH010000013">
    <property type="protein sequence ID" value="KAF7351706.1"/>
    <property type="molecule type" value="Genomic_DNA"/>
</dbReference>
<evidence type="ECO:0000313" key="10">
    <source>
        <dbReference type="EMBL" id="KAF7351706.1"/>
    </source>
</evidence>
<protein>
    <submittedName>
        <fullName evidence="10">Serine protease S53</fullName>
    </submittedName>
</protein>
<feature type="binding site" evidence="8">
    <location>
        <position position="541"/>
    </location>
    <ligand>
        <name>Ca(2+)</name>
        <dbReference type="ChEBI" id="CHEBI:29108"/>
    </ligand>
</feature>
<dbReference type="InterPro" id="IPR036852">
    <property type="entry name" value="Peptidase_S8/S53_dom_sf"/>
</dbReference>
<evidence type="ECO:0000313" key="11">
    <source>
        <dbReference type="Proteomes" id="UP000623467"/>
    </source>
</evidence>
<comment type="subcellular location">
    <subcellularLocation>
        <location evidence="1">Secreted</location>
        <location evidence="1">Extracellular space</location>
    </subcellularLocation>
</comment>
<keyword evidence="2 8" id="KW-0645">Protease</keyword>
<proteinExistence type="predicted"/>
<dbReference type="PANTHER" id="PTHR14218">
    <property type="entry name" value="PROTEASE S8 TRIPEPTIDYL PEPTIDASE I CLN2"/>
    <property type="match status" value="1"/>
</dbReference>
<evidence type="ECO:0000256" key="2">
    <source>
        <dbReference type="ARBA" id="ARBA00022670"/>
    </source>
</evidence>
<dbReference type="InterPro" id="IPR030400">
    <property type="entry name" value="Sedolisin_dom"/>
</dbReference>
<dbReference type="GO" id="GO:0005576">
    <property type="term" value="C:extracellular region"/>
    <property type="evidence" value="ECO:0007669"/>
    <property type="project" value="UniProtKB-SubCell"/>
</dbReference>
<keyword evidence="3 8" id="KW-0479">Metal-binding</keyword>
<feature type="active site" description="Charge relay system" evidence="8">
    <location>
        <position position="266"/>
    </location>
</feature>
<dbReference type="Proteomes" id="UP000623467">
    <property type="component" value="Unassembled WGS sequence"/>
</dbReference>
<feature type="binding site" evidence="8">
    <location>
        <position position="521"/>
    </location>
    <ligand>
        <name>Ca(2+)</name>
        <dbReference type="ChEBI" id="CHEBI:29108"/>
    </ligand>
</feature>
<dbReference type="PANTHER" id="PTHR14218:SF15">
    <property type="entry name" value="TRIPEPTIDYL-PEPTIDASE 1"/>
    <property type="match status" value="1"/>
</dbReference>
<dbReference type="InterPro" id="IPR050819">
    <property type="entry name" value="Tripeptidyl-peptidase_I"/>
</dbReference>
<evidence type="ECO:0000256" key="1">
    <source>
        <dbReference type="ARBA" id="ARBA00004239"/>
    </source>
</evidence>
<dbReference type="OrthoDB" id="409122at2759"/>
<feature type="active site" description="Charge relay system" evidence="8">
    <location>
        <position position="262"/>
    </location>
</feature>
<reference evidence="10" key="1">
    <citation type="submission" date="2020-05" db="EMBL/GenBank/DDBJ databases">
        <title>Mycena genomes resolve the evolution of fungal bioluminescence.</title>
        <authorList>
            <person name="Tsai I.J."/>
        </authorList>
    </citation>
    <scope>NUCLEOTIDE SEQUENCE</scope>
    <source>
        <strain evidence="10">160909Yilan</strain>
    </source>
</reference>
<dbReference type="CDD" id="cd04056">
    <property type="entry name" value="Peptidases_S53"/>
    <property type="match status" value="1"/>
</dbReference>
<dbReference type="PROSITE" id="PS51695">
    <property type="entry name" value="SEDOLISIN"/>
    <property type="match status" value="1"/>
</dbReference>
<dbReference type="GO" id="GO:0004252">
    <property type="term" value="F:serine-type endopeptidase activity"/>
    <property type="evidence" value="ECO:0007669"/>
    <property type="project" value="UniProtKB-UniRule"/>
</dbReference>
<comment type="cofactor">
    <cofactor evidence="8">
        <name>Ca(2+)</name>
        <dbReference type="ChEBI" id="CHEBI:29108"/>
    </cofactor>
    <text evidence="8">Binds 1 Ca(2+) ion per subunit.</text>
</comment>
<dbReference type="GO" id="GO:0006508">
    <property type="term" value="P:proteolysis"/>
    <property type="evidence" value="ECO:0007669"/>
    <property type="project" value="UniProtKB-KW"/>
</dbReference>
<dbReference type="AlphaFoldDB" id="A0A8H6Y3V1"/>
<evidence type="ECO:0000256" key="7">
    <source>
        <dbReference type="ARBA" id="ARBA00023145"/>
    </source>
</evidence>
<accession>A0A8H6Y3V1</accession>
<sequence>MVVHESIPGVPPGFTQSGSAPPSQQLILRIALTQSNITGLQAETLAISDPSNAQYGQWFSVDDALAFAAPTSATSSAVSAWLSSAGIAHTSISPANDLLQITVSVSQANSLLSAQFASYTHTASGTTIFRTLSYSVPSSVQAHVQFVHPTVSFVPPLQGPLPVQAVGVSPASGGGGGGAQAECPGDMTPPCLQEIYGFPTTLATHSTQNIIGVSGYDAEYANFADVELFISGWYPTRPKSNFTLVEIDAGEDDQTPANAGIEADLDMEMVGLAGGVPSMFISVGDEYHDGIDGFIDITYSILAMPPQKRPHRAQHELWIQRTRSLGAARNASSIFPGALRKILTGHSGLCNAYLILGAVGISVVFASGDGGVSGIQPTECSTFVPSAPGNCPFVTAVGGSGGLPPQVAASLSAGGFSNYFPAPLWQLADVGSYVQSLGREYTGLYNRNGRGIPDVAMQALNVNFAWEGSYWILNGTSCSTPIFAAMIALVNDRLIAARRPVLGFLNPLLYSPRGRAAFTDVTSGTNPGCGTNGFSASRGWDPVTGLGTPNFERLLAAVGLPPS</sequence>
<dbReference type="InterPro" id="IPR015366">
    <property type="entry name" value="S53_propep"/>
</dbReference>
<keyword evidence="6 8" id="KW-0106">Calcium</keyword>
<comment type="caution">
    <text evidence="10">The sequence shown here is derived from an EMBL/GenBank/DDBJ whole genome shotgun (WGS) entry which is preliminary data.</text>
</comment>
<dbReference type="GO" id="GO:0008240">
    <property type="term" value="F:tripeptidyl-peptidase activity"/>
    <property type="evidence" value="ECO:0007669"/>
    <property type="project" value="TreeGrafter"/>
</dbReference>
<dbReference type="SUPFAM" id="SSF54897">
    <property type="entry name" value="Protease propeptides/inhibitors"/>
    <property type="match status" value="1"/>
</dbReference>
<keyword evidence="4 8" id="KW-0378">Hydrolase</keyword>
<dbReference type="Pfam" id="PF09286">
    <property type="entry name" value="Pro-kuma_activ"/>
    <property type="match status" value="1"/>
</dbReference>
<dbReference type="GO" id="GO:0046872">
    <property type="term" value="F:metal ion binding"/>
    <property type="evidence" value="ECO:0007669"/>
    <property type="project" value="UniProtKB-UniRule"/>
</dbReference>
<feature type="domain" description="Peptidase S53" evidence="9">
    <location>
        <begin position="186"/>
        <end position="561"/>
    </location>
</feature>
<evidence type="ECO:0000259" key="9">
    <source>
        <dbReference type="PROSITE" id="PS51695"/>
    </source>
</evidence>
<evidence type="ECO:0000256" key="3">
    <source>
        <dbReference type="ARBA" id="ARBA00022723"/>
    </source>
</evidence>
<keyword evidence="11" id="KW-1185">Reference proteome</keyword>
<feature type="binding site" evidence="8">
    <location>
        <position position="539"/>
    </location>
    <ligand>
        <name>Ca(2+)</name>
        <dbReference type="ChEBI" id="CHEBI:29108"/>
    </ligand>
</feature>
<keyword evidence="5 8" id="KW-0720">Serine protease</keyword>
<dbReference type="SUPFAM" id="SSF52743">
    <property type="entry name" value="Subtilisin-like"/>
    <property type="match status" value="1"/>
</dbReference>
<evidence type="ECO:0000256" key="8">
    <source>
        <dbReference type="PROSITE-ProRule" id="PRU01032"/>
    </source>
</evidence>
<organism evidence="10 11">
    <name type="scientific">Mycena sanguinolenta</name>
    <dbReference type="NCBI Taxonomy" id="230812"/>
    <lineage>
        <taxon>Eukaryota</taxon>
        <taxon>Fungi</taxon>
        <taxon>Dikarya</taxon>
        <taxon>Basidiomycota</taxon>
        <taxon>Agaricomycotina</taxon>
        <taxon>Agaricomycetes</taxon>
        <taxon>Agaricomycetidae</taxon>
        <taxon>Agaricales</taxon>
        <taxon>Marasmiineae</taxon>
        <taxon>Mycenaceae</taxon>
        <taxon>Mycena</taxon>
    </lineage>
</organism>
<dbReference type="Gene3D" id="3.40.50.200">
    <property type="entry name" value="Peptidase S8/S53 domain"/>
    <property type="match status" value="1"/>
</dbReference>
<keyword evidence="7" id="KW-0865">Zymogen</keyword>
<name>A0A8H6Y3V1_9AGAR</name>
<dbReference type="InterPro" id="IPR023828">
    <property type="entry name" value="Peptidase_S8_Ser-AS"/>
</dbReference>
<dbReference type="SMART" id="SM00944">
    <property type="entry name" value="Pro-kuma_activ"/>
    <property type="match status" value="1"/>
</dbReference>
<evidence type="ECO:0000256" key="6">
    <source>
        <dbReference type="ARBA" id="ARBA00022837"/>
    </source>
</evidence>
<dbReference type="PROSITE" id="PS00138">
    <property type="entry name" value="SUBTILASE_SER"/>
    <property type="match status" value="1"/>
</dbReference>